<name>A0A0E0B0B1_9ORYZ</name>
<dbReference type="AlphaFoldDB" id="A0A0E0B0B1"/>
<evidence type="ECO:0000256" key="1">
    <source>
        <dbReference type="SAM" id="MobiDB-lite"/>
    </source>
</evidence>
<evidence type="ECO:0000313" key="3">
    <source>
        <dbReference type="Proteomes" id="UP000026961"/>
    </source>
</evidence>
<keyword evidence="3" id="KW-1185">Reference proteome</keyword>
<feature type="region of interest" description="Disordered" evidence="1">
    <location>
        <begin position="220"/>
        <end position="250"/>
    </location>
</feature>
<reference evidence="2" key="1">
    <citation type="submission" date="2015-04" db="UniProtKB">
        <authorList>
            <consortium name="EnsemblPlants"/>
        </authorList>
    </citation>
    <scope>IDENTIFICATION</scope>
</reference>
<dbReference type="HOGENOM" id="CLU_809805_0_0_1"/>
<organism evidence="2">
    <name type="scientific">Oryza glumipatula</name>
    <dbReference type="NCBI Taxonomy" id="40148"/>
    <lineage>
        <taxon>Eukaryota</taxon>
        <taxon>Viridiplantae</taxon>
        <taxon>Streptophyta</taxon>
        <taxon>Embryophyta</taxon>
        <taxon>Tracheophyta</taxon>
        <taxon>Spermatophyta</taxon>
        <taxon>Magnoliopsida</taxon>
        <taxon>Liliopsida</taxon>
        <taxon>Poales</taxon>
        <taxon>Poaceae</taxon>
        <taxon>BOP clade</taxon>
        <taxon>Oryzoideae</taxon>
        <taxon>Oryzeae</taxon>
        <taxon>Oryzinae</taxon>
        <taxon>Oryza</taxon>
    </lineage>
</organism>
<feature type="compositionally biased region" description="Basic and acidic residues" evidence="1">
    <location>
        <begin position="237"/>
        <end position="249"/>
    </location>
</feature>
<feature type="compositionally biased region" description="Gly residues" evidence="1">
    <location>
        <begin position="220"/>
        <end position="233"/>
    </location>
</feature>
<protein>
    <submittedName>
        <fullName evidence="2">Uncharacterized protein</fullName>
    </submittedName>
</protein>
<evidence type="ECO:0000313" key="2">
    <source>
        <dbReference type="EnsemblPlants" id="OGLUM09G03220.1"/>
    </source>
</evidence>
<reference evidence="2" key="2">
    <citation type="submission" date="2018-05" db="EMBL/GenBank/DDBJ databases">
        <title>OgluRS3 (Oryza glumaepatula Reference Sequence Version 3).</title>
        <authorList>
            <person name="Zhang J."/>
            <person name="Kudrna D."/>
            <person name="Lee S."/>
            <person name="Talag J."/>
            <person name="Welchert J."/>
            <person name="Wing R.A."/>
        </authorList>
    </citation>
    <scope>NUCLEOTIDE SEQUENCE [LARGE SCALE GENOMIC DNA]</scope>
</reference>
<dbReference type="Proteomes" id="UP000026961">
    <property type="component" value="Chromosome 9"/>
</dbReference>
<sequence length="343" mass="36987">MALQHTLLPLIVETDCLVAKNLIYSGKEVRSETAFIVTEIDELLSGNREVIIQKLTEVGAKLSRSFGRKIAVLTSDILYVMTLELSNGVFCKTSYTNPPIPKPPPLLSRRGFRPELPPEGGGGGGYRRWQRWLKAVAAWRVEPAAGFPPSSQIRWTRRWKAEAARRVDAAAVDPLGGVRAVASAALPSGSGEAATSAAGFGTAAEGRRAKGRVKAVLEGGYAGRGDGGGGGGQMRTSDARGGRREDGERLQGTSACTVYSSLRSYCEGGDISLQASVTVLKEVTKTRKVPVLEVPLALTKIKKANLETSSFFETLRGTEFPVRTWMRIFVKVRNRCMIACKSS</sequence>
<dbReference type="PANTHER" id="PTHR35690">
    <property type="entry name" value="OS01G0363500 PROTEIN"/>
    <property type="match status" value="1"/>
</dbReference>
<dbReference type="PANTHER" id="PTHR35690:SF1">
    <property type="entry name" value="OS01G0363500 PROTEIN"/>
    <property type="match status" value="1"/>
</dbReference>
<proteinExistence type="predicted"/>
<dbReference type="Gramene" id="OGLUM09G03220.1">
    <property type="protein sequence ID" value="OGLUM09G03220.1"/>
    <property type="gene ID" value="OGLUM09G03220"/>
</dbReference>
<dbReference type="EnsemblPlants" id="OGLUM09G03220.1">
    <property type="protein sequence ID" value="OGLUM09G03220.1"/>
    <property type="gene ID" value="OGLUM09G03220"/>
</dbReference>
<accession>A0A0E0B0B1</accession>